<feature type="transmembrane region" description="Helical" evidence="12">
    <location>
        <begin position="346"/>
        <end position="370"/>
    </location>
</feature>
<keyword evidence="9 12" id="KW-1133">Transmembrane helix</keyword>
<keyword evidence="5 12" id="KW-0349">Heme</keyword>
<feature type="compositionally biased region" description="Basic and acidic residues" evidence="13">
    <location>
        <begin position="483"/>
        <end position="502"/>
    </location>
</feature>
<feature type="transmembrane region" description="Helical" evidence="12">
    <location>
        <begin position="53"/>
        <end position="71"/>
    </location>
</feature>
<evidence type="ECO:0000256" key="4">
    <source>
        <dbReference type="ARBA" id="ARBA00022475"/>
    </source>
</evidence>
<dbReference type="GO" id="GO:0020037">
    <property type="term" value="F:heme binding"/>
    <property type="evidence" value="ECO:0007669"/>
    <property type="project" value="TreeGrafter"/>
</dbReference>
<keyword evidence="7 12" id="KW-0479">Metal-binding</keyword>
<evidence type="ECO:0000256" key="13">
    <source>
        <dbReference type="SAM" id="MobiDB-lite"/>
    </source>
</evidence>
<feature type="transmembrane region" description="Helical" evidence="12">
    <location>
        <begin position="127"/>
        <end position="150"/>
    </location>
</feature>
<feature type="region of interest" description="Disordered" evidence="13">
    <location>
        <begin position="473"/>
        <end position="511"/>
    </location>
</feature>
<dbReference type="PANTHER" id="PTHR30365">
    <property type="entry name" value="CYTOCHROME D UBIQUINOL OXIDASE"/>
    <property type="match status" value="1"/>
</dbReference>
<evidence type="ECO:0000256" key="3">
    <source>
        <dbReference type="ARBA" id="ARBA00022448"/>
    </source>
</evidence>
<comment type="caution">
    <text evidence="14">The sequence shown here is derived from an EMBL/GenBank/DDBJ whole genome shotgun (WGS) entry which is preliminary data.</text>
</comment>
<evidence type="ECO:0000256" key="7">
    <source>
        <dbReference type="ARBA" id="ARBA00022723"/>
    </source>
</evidence>
<dbReference type="GO" id="GO:0070069">
    <property type="term" value="C:cytochrome complex"/>
    <property type="evidence" value="ECO:0007669"/>
    <property type="project" value="UniProtKB-UniRule"/>
</dbReference>
<keyword evidence="10 12" id="KW-0408">Iron</keyword>
<feature type="transmembrane region" description="Helical" evidence="12">
    <location>
        <begin position="91"/>
        <end position="115"/>
    </location>
</feature>
<sequence length="511" mass="55916">MEALDLARWQFGITTVYHFIFVPLTIGLSTLVAIMQTIWYVKRTENWLRITKFFGKLLLVNFAIGVVTGIVQEFQFGMNWSEYSRFVGDVFGAPLAMEALAAFFVESTFLGLWIFGWERLSKRVHLLCIWAVAFSTTLSAYFILAANSFMQHPVGAVWNEELGRAQLTDIGAVLTNPTTIATFPHVIVAAWLVAGTFVAGIAGWWIVRSVKKGDEATARSVYRPAAYVGLVAILVAGVGLLVTGDHQAKIMYEQQPGKMSAAEAHCETAESVPFSILTIGNLNDPNSCGDTTAILSIPGLTSFLATGNWSGPESSVPGTENVQADFAERFGDTYGDDMVYIPNLMITYWAFRLMIGPAIFSAALALWGLWTLRGGRLTDNVWFSRLCLVALPMPFLANSFGWIFTEMGRQPWVVVPNIGADGVIEIKMATADGVSTVVGGGTVLFSLLAFTLVYGALAVVWFKLLRKDVRAGAPVVSSPDSPDTSRDRDDDQHTPDGEHESSRTPQLDFAY</sequence>
<dbReference type="OrthoDB" id="9807042at2"/>
<evidence type="ECO:0000256" key="11">
    <source>
        <dbReference type="ARBA" id="ARBA00023136"/>
    </source>
</evidence>
<feature type="transmembrane region" description="Helical" evidence="12">
    <location>
        <begin position="227"/>
        <end position="244"/>
    </location>
</feature>
<keyword evidence="4 12" id="KW-1003">Cell membrane</keyword>
<keyword evidence="11 12" id="KW-0472">Membrane</keyword>
<keyword evidence="6 12" id="KW-0812">Transmembrane</keyword>
<evidence type="ECO:0000256" key="12">
    <source>
        <dbReference type="PIRNR" id="PIRNR006446"/>
    </source>
</evidence>
<dbReference type="GO" id="GO:0046872">
    <property type="term" value="F:metal ion binding"/>
    <property type="evidence" value="ECO:0007669"/>
    <property type="project" value="UniProtKB-UniRule"/>
</dbReference>
<name>A0A5C5BBT1_9MICO</name>
<dbReference type="GO" id="GO:0009055">
    <property type="term" value="F:electron transfer activity"/>
    <property type="evidence" value="ECO:0007669"/>
    <property type="project" value="UniProtKB-UniRule"/>
</dbReference>
<evidence type="ECO:0000313" key="14">
    <source>
        <dbReference type="EMBL" id="TNU74013.1"/>
    </source>
</evidence>
<dbReference type="Pfam" id="PF01654">
    <property type="entry name" value="Cyt_bd_oxida_I"/>
    <property type="match status" value="1"/>
</dbReference>
<feature type="transmembrane region" description="Helical" evidence="12">
    <location>
        <begin position="382"/>
        <end position="404"/>
    </location>
</feature>
<evidence type="ECO:0000256" key="8">
    <source>
        <dbReference type="ARBA" id="ARBA00022982"/>
    </source>
</evidence>
<feature type="transmembrane region" description="Helical" evidence="12">
    <location>
        <begin position="186"/>
        <end position="207"/>
    </location>
</feature>
<keyword evidence="3 12" id="KW-0813">Transport</keyword>
<dbReference type="GO" id="GO:0005886">
    <property type="term" value="C:plasma membrane"/>
    <property type="evidence" value="ECO:0007669"/>
    <property type="project" value="UniProtKB-SubCell"/>
</dbReference>
<evidence type="ECO:0000256" key="5">
    <source>
        <dbReference type="ARBA" id="ARBA00022617"/>
    </source>
</evidence>
<accession>A0A5C5BBT1</accession>
<evidence type="ECO:0000256" key="2">
    <source>
        <dbReference type="ARBA" id="ARBA00009819"/>
    </source>
</evidence>
<proteinExistence type="inferred from homology"/>
<dbReference type="EMBL" id="VENP01000027">
    <property type="protein sequence ID" value="TNU74013.1"/>
    <property type="molecule type" value="Genomic_DNA"/>
</dbReference>
<keyword evidence="15" id="KW-1185">Reference proteome</keyword>
<feature type="transmembrane region" description="Helical" evidence="12">
    <location>
        <begin position="20"/>
        <end position="41"/>
    </location>
</feature>
<gene>
    <name evidence="14" type="ORF">FH969_08470</name>
</gene>
<dbReference type="RefSeq" id="WP_108717780.1">
    <property type="nucleotide sequence ID" value="NZ_VENP01000027.1"/>
</dbReference>
<dbReference type="GO" id="GO:0019646">
    <property type="term" value="P:aerobic electron transport chain"/>
    <property type="evidence" value="ECO:0007669"/>
    <property type="project" value="InterPro"/>
</dbReference>
<evidence type="ECO:0000313" key="15">
    <source>
        <dbReference type="Proteomes" id="UP000313849"/>
    </source>
</evidence>
<reference evidence="14 15" key="1">
    <citation type="submission" date="2019-06" db="EMBL/GenBank/DDBJ databases">
        <title>Draft genome sequence of Miniimonas arenae KCTC 19750T isolated from sea sand.</title>
        <authorList>
            <person name="Park S.-J."/>
        </authorList>
    </citation>
    <scope>NUCLEOTIDE SEQUENCE [LARGE SCALE GENOMIC DNA]</scope>
    <source>
        <strain evidence="14 15">KCTC 19750</strain>
    </source>
</reference>
<dbReference type="GO" id="GO:0016682">
    <property type="term" value="F:oxidoreductase activity, acting on diphenols and related substances as donors, oxygen as acceptor"/>
    <property type="evidence" value="ECO:0007669"/>
    <property type="project" value="TreeGrafter"/>
</dbReference>
<comment type="similarity">
    <text evidence="2 12">Belongs to the cytochrome ubiquinol oxidase subunit 1 family.</text>
</comment>
<dbReference type="AlphaFoldDB" id="A0A5C5BBT1"/>
<keyword evidence="8 12" id="KW-0249">Electron transport</keyword>
<dbReference type="PIRSF" id="PIRSF006446">
    <property type="entry name" value="Cyt_quinol_oxidase_1"/>
    <property type="match status" value="1"/>
</dbReference>
<feature type="transmembrane region" description="Helical" evidence="12">
    <location>
        <begin position="443"/>
        <end position="462"/>
    </location>
</feature>
<protein>
    <submittedName>
        <fullName evidence="14">Cytochrome ubiquinol oxidase subunit I</fullName>
    </submittedName>
</protein>
<evidence type="ECO:0000256" key="1">
    <source>
        <dbReference type="ARBA" id="ARBA00004651"/>
    </source>
</evidence>
<dbReference type="PANTHER" id="PTHR30365:SF15">
    <property type="entry name" value="CYTOCHROME BD UBIQUINOL OXIDASE SUBUNIT 1"/>
    <property type="match status" value="1"/>
</dbReference>
<dbReference type="InterPro" id="IPR002585">
    <property type="entry name" value="Cyt-d_ubiquinol_oxidase_su_1"/>
</dbReference>
<organism evidence="14 15">
    <name type="scientific">Miniimonas arenae</name>
    <dbReference type="NCBI Taxonomy" id="676201"/>
    <lineage>
        <taxon>Bacteria</taxon>
        <taxon>Bacillati</taxon>
        <taxon>Actinomycetota</taxon>
        <taxon>Actinomycetes</taxon>
        <taxon>Micrococcales</taxon>
        <taxon>Beutenbergiaceae</taxon>
        <taxon>Miniimonas</taxon>
    </lineage>
</organism>
<evidence type="ECO:0000256" key="6">
    <source>
        <dbReference type="ARBA" id="ARBA00022692"/>
    </source>
</evidence>
<evidence type="ECO:0000256" key="10">
    <source>
        <dbReference type="ARBA" id="ARBA00023004"/>
    </source>
</evidence>
<evidence type="ECO:0000256" key="9">
    <source>
        <dbReference type="ARBA" id="ARBA00022989"/>
    </source>
</evidence>
<comment type="subcellular location">
    <subcellularLocation>
        <location evidence="1">Cell membrane</location>
        <topology evidence="1">Multi-pass membrane protein</topology>
    </subcellularLocation>
</comment>
<dbReference type="Proteomes" id="UP000313849">
    <property type="component" value="Unassembled WGS sequence"/>
</dbReference>